<dbReference type="AlphaFoldDB" id="A0A6H5I9F7"/>
<keyword evidence="2" id="KW-0732">Signal</keyword>
<sequence length="141" mass="16121">MFFRNNILLLPITSLAAEITVREFIEIFQLREFDQIKAVPATTSMIRTRGRSQMKVLRPRSLSREQSNAASSHPRLAAESDEELGEDDSQYYTALNTSCTHIVARLCIELTRVYLAETISMSLVSRNSCSPVQQRMRPRLQ</sequence>
<name>A0A6H5I9F7_9HYME</name>
<evidence type="ECO:0000256" key="1">
    <source>
        <dbReference type="SAM" id="MobiDB-lite"/>
    </source>
</evidence>
<feature type="chain" id="PRO_5026279672" evidence="2">
    <location>
        <begin position="17"/>
        <end position="141"/>
    </location>
</feature>
<feature type="region of interest" description="Disordered" evidence="1">
    <location>
        <begin position="50"/>
        <end position="84"/>
    </location>
</feature>
<evidence type="ECO:0000313" key="4">
    <source>
        <dbReference type="Proteomes" id="UP000479190"/>
    </source>
</evidence>
<evidence type="ECO:0000313" key="3">
    <source>
        <dbReference type="EMBL" id="CAB0033074.1"/>
    </source>
</evidence>
<protein>
    <submittedName>
        <fullName evidence="3">Uncharacterized protein</fullName>
    </submittedName>
</protein>
<dbReference type="EMBL" id="CADCXV010000698">
    <property type="protein sequence ID" value="CAB0033074.1"/>
    <property type="molecule type" value="Genomic_DNA"/>
</dbReference>
<evidence type="ECO:0000256" key="2">
    <source>
        <dbReference type="SAM" id="SignalP"/>
    </source>
</evidence>
<keyword evidence="4" id="KW-1185">Reference proteome</keyword>
<reference evidence="3 4" key="1">
    <citation type="submission" date="2020-02" db="EMBL/GenBank/DDBJ databases">
        <authorList>
            <person name="Ferguson B K."/>
        </authorList>
    </citation>
    <scope>NUCLEOTIDE SEQUENCE [LARGE SCALE GENOMIC DNA]</scope>
</reference>
<gene>
    <name evidence="3" type="ORF">TBRA_LOCUS4994</name>
</gene>
<feature type="signal peptide" evidence="2">
    <location>
        <begin position="1"/>
        <end position="16"/>
    </location>
</feature>
<proteinExistence type="predicted"/>
<organism evidence="3 4">
    <name type="scientific">Trichogramma brassicae</name>
    <dbReference type="NCBI Taxonomy" id="86971"/>
    <lineage>
        <taxon>Eukaryota</taxon>
        <taxon>Metazoa</taxon>
        <taxon>Ecdysozoa</taxon>
        <taxon>Arthropoda</taxon>
        <taxon>Hexapoda</taxon>
        <taxon>Insecta</taxon>
        <taxon>Pterygota</taxon>
        <taxon>Neoptera</taxon>
        <taxon>Endopterygota</taxon>
        <taxon>Hymenoptera</taxon>
        <taxon>Apocrita</taxon>
        <taxon>Proctotrupomorpha</taxon>
        <taxon>Chalcidoidea</taxon>
        <taxon>Trichogrammatidae</taxon>
        <taxon>Trichogramma</taxon>
    </lineage>
</organism>
<dbReference type="Proteomes" id="UP000479190">
    <property type="component" value="Unassembled WGS sequence"/>
</dbReference>
<accession>A0A6H5I9F7</accession>